<sequence>MTATGRVVLVVGPPLAGVGGVVAALRSRLPEVDVVEAGGLAGRAPDAVLAVFSAAAPLNRSDWASVEQFAHTGLLIGVVSKIDAHREWRDVMGADRARVAGFDGRYGSTPWLGVAAAPGLGEARVDELVDLLRTELERSPLPIRVSRAVRARPGPDPAELRRILAGARLRLLRVVRDESAAVRTELRDAAAEVGVGGSAGFEALVTAEALRFHVRLAEEVDRVVDAAAAGLGLTATTTPPPPDPPDVSRTTTSSRRLESRLVAVLGVGFGAGIALACSRLLAGLVPGSSALGWAAGTAAGLALVVWVVRARGLLHDRALLDRWVVEVAATLRWHGEAMVAERLLIAESRWAAGAGVSPPKPGLESRPLTRDVVTDQYEWW</sequence>
<dbReference type="EMBL" id="VIFX01000051">
    <property type="protein sequence ID" value="TQR83099.1"/>
    <property type="molecule type" value="Genomic_DNA"/>
</dbReference>
<proteinExistence type="predicted"/>
<keyword evidence="2" id="KW-0812">Transmembrane</keyword>
<feature type="transmembrane region" description="Helical" evidence="2">
    <location>
        <begin position="261"/>
        <end position="284"/>
    </location>
</feature>
<keyword evidence="4" id="KW-1185">Reference proteome</keyword>
<organism evidence="3 4">
    <name type="scientific">Mycolicibacterium hodleri</name>
    <dbReference type="NCBI Taxonomy" id="49897"/>
    <lineage>
        <taxon>Bacteria</taxon>
        <taxon>Bacillati</taxon>
        <taxon>Actinomycetota</taxon>
        <taxon>Actinomycetes</taxon>
        <taxon>Mycobacteriales</taxon>
        <taxon>Mycobacteriaceae</taxon>
        <taxon>Mycolicibacterium</taxon>
    </lineage>
</organism>
<name>A0A544VSY9_9MYCO</name>
<gene>
    <name evidence="3" type="ORF">D8S82_28530</name>
</gene>
<dbReference type="Proteomes" id="UP000315759">
    <property type="component" value="Unassembled WGS sequence"/>
</dbReference>
<comment type="caution">
    <text evidence="3">The sequence shown here is derived from an EMBL/GenBank/DDBJ whole genome shotgun (WGS) entry which is preliminary data.</text>
</comment>
<keyword evidence="2" id="KW-0472">Membrane</keyword>
<evidence type="ECO:0000256" key="2">
    <source>
        <dbReference type="SAM" id="Phobius"/>
    </source>
</evidence>
<evidence type="ECO:0000313" key="4">
    <source>
        <dbReference type="Proteomes" id="UP000315759"/>
    </source>
</evidence>
<reference evidence="3 4" key="1">
    <citation type="submission" date="2018-10" db="EMBL/GenBank/DDBJ databases">
        <title>Draft genome of Mycobacterium hodleri strain B.</title>
        <authorList>
            <person name="Amande T.J."/>
            <person name="Mcgenity T.J."/>
        </authorList>
    </citation>
    <scope>NUCLEOTIDE SEQUENCE [LARGE SCALE GENOMIC DNA]</scope>
    <source>
        <strain evidence="3 4">B</strain>
    </source>
</reference>
<dbReference type="AlphaFoldDB" id="A0A544VSY9"/>
<protein>
    <submittedName>
        <fullName evidence="3">Uncharacterized protein</fullName>
    </submittedName>
</protein>
<evidence type="ECO:0000313" key="3">
    <source>
        <dbReference type="EMBL" id="TQR83099.1"/>
    </source>
</evidence>
<keyword evidence="2" id="KW-1133">Transmembrane helix</keyword>
<feature type="region of interest" description="Disordered" evidence="1">
    <location>
        <begin position="232"/>
        <end position="254"/>
    </location>
</feature>
<dbReference type="RefSeq" id="WP_142555322.1">
    <property type="nucleotide sequence ID" value="NZ_VIFX01000051.1"/>
</dbReference>
<accession>A0A544VSY9</accession>
<evidence type="ECO:0000256" key="1">
    <source>
        <dbReference type="SAM" id="MobiDB-lite"/>
    </source>
</evidence>
<feature type="transmembrane region" description="Helical" evidence="2">
    <location>
        <begin position="290"/>
        <end position="308"/>
    </location>
</feature>